<evidence type="ECO:0000313" key="2">
    <source>
        <dbReference type="Proteomes" id="UP000886523"/>
    </source>
</evidence>
<gene>
    <name evidence="1" type="ORF">BS47DRAFT_188834</name>
</gene>
<protein>
    <submittedName>
        <fullName evidence="1">Uncharacterized protein</fullName>
    </submittedName>
</protein>
<accession>A0A9P6AQ45</accession>
<proteinExistence type="predicted"/>
<dbReference type="Proteomes" id="UP000886523">
    <property type="component" value="Unassembled WGS sequence"/>
</dbReference>
<name>A0A9P6AQ45_9AGAM</name>
<reference evidence="1" key="1">
    <citation type="journal article" date="2020" name="Nat. Commun.">
        <title>Large-scale genome sequencing of mycorrhizal fungi provides insights into the early evolution of symbiotic traits.</title>
        <authorList>
            <person name="Miyauchi S."/>
            <person name="Kiss E."/>
            <person name="Kuo A."/>
            <person name="Drula E."/>
            <person name="Kohler A."/>
            <person name="Sanchez-Garcia M."/>
            <person name="Morin E."/>
            <person name="Andreopoulos B."/>
            <person name="Barry K.W."/>
            <person name="Bonito G."/>
            <person name="Buee M."/>
            <person name="Carver A."/>
            <person name="Chen C."/>
            <person name="Cichocki N."/>
            <person name="Clum A."/>
            <person name="Culley D."/>
            <person name="Crous P.W."/>
            <person name="Fauchery L."/>
            <person name="Girlanda M."/>
            <person name="Hayes R.D."/>
            <person name="Keri Z."/>
            <person name="LaButti K."/>
            <person name="Lipzen A."/>
            <person name="Lombard V."/>
            <person name="Magnuson J."/>
            <person name="Maillard F."/>
            <person name="Murat C."/>
            <person name="Nolan M."/>
            <person name="Ohm R.A."/>
            <person name="Pangilinan J."/>
            <person name="Pereira M.F."/>
            <person name="Perotto S."/>
            <person name="Peter M."/>
            <person name="Pfister S."/>
            <person name="Riley R."/>
            <person name="Sitrit Y."/>
            <person name="Stielow J.B."/>
            <person name="Szollosi G."/>
            <person name="Zifcakova L."/>
            <person name="Stursova M."/>
            <person name="Spatafora J.W."/>
            <person name="Tedersoo L."/>
            <person name="Vaario L.M."/>
            <person name="Yamada A."/>
            <person name="Yan M."/>
            <person name="Wang P."/>
            <person name="Xu J."/>
            <person name="Bruns T."/>
            <person name="Baldrian P."/>
            <person name="Vilgalys R."/>
            <person name="Dunand C."/>
            <person name="Henrissat B."/>
            <person name="Grigoriev I.V."/>
            <person name="Hibbett D."/>
            <person name="Nagy L.G."/>
            <person name="Martin F.M."/>
        </authorList>
    </citation>
    <scope>NUCLEOTIDE SEQUENCE</scope>
    <source>
        <strain evidence="1">UP504</strain>
    </source>
</reference>
<evidence type="ECO:0000313" key="1">
    <source>
        <dbReference type="EMBL" id="KAF9508891.1"/>
    </source>
</evidence>
<sequence>METPDHGLCIRESYPTSNSHVHLILSFVGTGNGGNTEGNATGEISGGRGGDVLLLHSHSTTNHVCGSGLCTPLASF</sequence>
<dbReference type="AlphaFoldDB" id="A0A9P6AQ45"/>
<keyword evidence="2" id="KW-1185">Reference proteome</keyword>
<comment type="caution">
    <text evidence="1">The sequence shown here is derived from an EMBL/GenBank/DDBJ whole genome shotgun (WGS) entry which is preliminary data.</text>
</comment>
<dbReference type="EMBL" id="MU129047">
    <property type="protein sequence ID" value="KAF9508891.1"/>
    <property type="molecule type" value="Genomic_DNA"/>
</dbReference>
<organism evidence="1 2">
    <name type="scientific">Hydnum rufescens UP504</name>
    <dbReference type="NCBI Taxonomy" id="1448309"/>
    <lineage>
        <taxon>Eukaryota</taxon>
        <taxon>Fungi</taxon>
        <taxon>Dikarya</taxon>
        <taxon>Basidiomycota</taxon>
        <taxon>Agaricomycotina</taxon>
        <taxon>Agaricomycetes</taxon>
        <taxon>Cantharellales</taxon>
        <taxon>Hydnaceae</taxon>
        <taxon>Hydnum</taxon>
    </lineage>
</organism>